<keyword evidence="1" id="KW-0472">Membrane</keyword>
<keyword evidence="1" id="KW-0812">Transmembrane</keyword>
<comment type="caution">
    <text evidence="2">The sequence shown here is derived from an EMBL/GenBank/DDBJ whole genome shotgun (WGS) entry which is preliminary data.</text>
</comment>
<organism evidence="2 3">
    <name type="scientific">Bifidobacterium margollesii</name>
    <dbReference type="NCBI Taxonomy" id="2020964"/>
    <lineage>
        <taxon>Bacteria</taxon>
        <taxon>Bacillati</taxon>
        <taxon>Actinomycetota</taxon>
        <taxon>Actinomycetes</taxon>
        <taxon>Bifidobacteriales</taxon>
        <taxon>Bifidobacteriaceae</taxon>
        <taxon>Bifidobacterium</taxon>
    </lineage>
</organism>
<dbReference type="OrthoDB" id="3191687at2"/>
<accession>A0A2N5JC23</accession>
<feature type="transmembrane region" description="Helical" evidence="1">
    <location>
        <begin position="108"/>
        <end position="129"/>
    </location>
</feature>
<dbReference type="RefSeq" id="WP_101614882.1">
    <property type="nucleotide sequence ID" value="NZ_NMWU01000005.1"/>
</dbReference>
<gene>
    <name evidence="2" type="ORF">Uis1B_0296</name>
</gene>
<proteinExistence type="predicted"/>
<evidence type="ECO:0000313" key="2">
    <source>
        <dbReference type="EMBL" id="PLS31758.1"/>
    </source>
</evidence>
<keyword evidence="3" id="KW-1185">Reference proteome</keyword>
<reference evidence="2 3" key="1">
    <citation type="submission" date="2017-07" db="EMBL/GenBank/DDBJ databases">
        <title>Bifidobacterium novel species.</title>
        <authorList>
            <person name="Lugli G.A."/>
            <person name="Milani C."/>
            <person name="Duranti S."/>
            <person name="Mangifesta M."/>
        </authorList>
    </citation>
    <scope>NUCLEOTIDE SEQUENCE [LARGE SCALE GENOMIC DNA]</scope>
    <source>
        <strain evidence="3">Uis1B</strain>
    </source>
</reference>
<evidence type="ECO:0000313" key="3">
    <source>
        <dbReference type="Proteomes" id="UP000235050"/>
    </source>
</evidence>
<sequence length="140" mass="15028">MTPVTRLMVLQDLVLAVVINTSAMLLSGAAITLTSWYPGTCTAFCTNVLLQLILPVPAAGRLCSTWLGESKIRPWASVFVENLIFVTCISLTMAVMQTGPNGIIATWLATYGQLVAIGYITSMALYYIATSIVTKPVPAR</sequence>
<dbReference type="EMBL" id="NMWU01000005">
    <property type="protein sequence ID" value="PLS31758.1"/>
    <property type="molecule type" value="Genomic_DNA"/>
</dbReference>
<feature type="transmembrane region" description="Helical" evidence="1">
    <location>
        <begin position="75"/>
        <end position="96"/>
    </location>
</feature>
<feature type="transmembrane region" description="Helical" evidence="1">
    <location>
        <begin position="36"/>
        <end position="54"/>
    </location>
</feature>
<dbReference type="AlphaFoldDB" id="A0A2N5JC23"/>
<keyword evidence="1" id="KW-1133">Transmembrane helix</keyword>
<dbReference type="Proteomes" id="UP000235050">
    <property type="component" value="Unassembled WGS sequence"/>
</dbReference>
<protein>
    <submittedName>
        <fullName evidence="2">ABC transporter ATPase</fullName>
    </submittedName>
</protein>
<feature type="transmembrane region" description="Helical" evidence="1">
    <location>
        <begin position="12"/>
        <end position="30"/>
    </location>
</feature>
<evidence type="ECO:0000256" key="1">
    <source>
        <dbReference type="SAM" id="Phobius"/>
    </source>
</evidence>
<name>A0A2N5JC23_9BIFI</name>